<protein>
    <submittedName>
        <fullName evidence="8">GntR family transcriptional regulator / MocR family aminotransferase</fullName>
    </submittedName>
</protein>
<keyword evidence="9" id="KW-1185">Reference proteome</keyword>
<name>A0ABT1JF92_ACTCY</name>
<keyword evidence="4" id="KW-0238">DNA-binding</keyword>
<dbReference type="PROSITE" id="PS50949">
    <property type="entry name" value="HTH_GNTR"/>
    <property type="match status" value="1"/>
</dbReference>
<feature type="region of interest" description="Disordered" evidence="6">
    <location>
        <begin position="80"/>
        <end position="121"/>
    </location>
</feature>
<dbReference type="PANTHER" id="PTHR46577">
    <property type="entry name" value="HTH-TYPE TRANSCRIPTIONAL REGULATORY PROTEIN GABR"/>
    <property type="match status" value="1"/>
</dbReference>
<comment type="caution">
    <text evidence="8">The sequence shown here is derived from an EMBL/GenBank/DDBJ whole genome shotgun (WGS) entry which is preliminary data.</text>
</comment>
<keyword evidence="2" id="KW-0663">Pyridoxal phosphate</keyword>
<evidence type="ECO:0000256" key="6">
    <source>
        <dbReference type="SAM" id="MobiDB-lite"/>
    </source>
</evidence>
<dbReference type="InterPro" id="IPR015424">
    <property type="entry name" value="PyrdxlP-dep_Trfase"/>
</dbReference>
<dbReference type="InterPro" id="IPR036388">
    <property type="entry name" value="WH-like_DNA-bd_sf"/>
</dbReference>
<dbReference type="InterPro" id="IPR036390">
    <property type="entry name" value="WH_DNA-bd_sf"/>
</dbReference>
<accession>A0ABT1JF92</accession>
<feature type="domain" description="HTH gntR-type" evidence="7">
    <location>
        <begin position="18"/>
        <end position="86"/>
    </location>
</feature>
<dbReference type="CDD" id="cd00609">
    <property type="entry name" value="AAT_like"/>
    <property type="match status" value="1"/>
</dbReference>
<evidence type="ECO:0000256" key="3">
    <source>
        <dbReference type="ARBA" id="ARBA00023015"/>
    </source>
</evidence>
<keyword evidence="8" id="KW-0032">Aminotransferase</keyword>
<evidence type="ECO:0000256" key="4">
    <source>
        <dbReference type="ARBA" id="ARBA00023125"/>
    </source>
</evidence>
<dbReference type="RefSeq" id="WP_026420544.1">
    <property type="nucleotide sequence ID" value="NZ_AUBJ02000001.1"/>
</dbReference>
<keyword evidence="5" id="KW-0804">Transcription</keyword>
<dbReference type="GO" id="GO:0008483">
    <property type="term" value="F:transaminase activity"/>
    <property type="evidence" value="ECO:0007669"/>
    <property type="project" value="UniProtKB-KW"/>
</dbReference>
<reference evidence="8 9" key="1">
    <citation type="submission" date="2022-06" db="EMBL/GenBank/DDBJ databases">
        <title>Genomic Encyclopedia of Type Strains, Phase I: the one thousand microbial genomes (KMG-I) project.</title>
        <authorList>
            <person name="Kyrpides N."/>
        </authorList>
    </citation>
    <scope>NUCLEOTIDE SEQUENCE [LARGE SCALE GENOMIC DNA]</scope>
    <source>
        <strain evidence="8 9">DSM 43889</strain>
    </source>
</reference>
<organism evidence="8 9">
    <name type="scientific">Actinoalloteichus caeruleus DSM 43889</name>
    <dbReference type="NCBI Taxonomy" id="1120930"/>
    <lineage>
        <taxon>Bacteria</taxon>
        <taxon>Bacillati</taxon>
        <taxon>Actinomycetota</taxon>
        <taxon>Actinomycetes</taxon>
        <taxon>Pseudonocardiales</taxon>
        <taxon>Pseudonocardiaceae</taxon>
        <taxon>Actinoalloteichus</taxon>
        <taxon>Actinoalloteichus cyanogriseus</taxon>
    </lineage>
</organism>
<dbReference type="SUPFAM" id="SSF46785">
    <property type="entry name" value="Winged helix' DNA-binding domain"/>
    <property type="match status" value="1"/>
</dbReference>
<dbReference type="PANTHER" id="PTHR46577:SF1">
    <property type="entry name" value="HTH-TYPE TRANSCRIPTIONAL REGULATORY PROTEIN GABR"/>
    <property type="match status" value="1"/>
</dbReference>
<dbReference type="EMBL" id="AUBJ02000001">
    <property type="protein sequence ID" value="MCP2331167.1"/>
    <property type="molecule type" value="Genomic_DNA"/>
</dbReference>
<dbReference type="SUPFAM" id="SSF53383">
    <property type="entry name" value="PLP-dependent transferases"/>
    <property type="match status" value="1"/>
</dbReference>
<dbReference type="Proteomes" id="UP000791080">
    <property type="component" value="Unassembled WGS sequence"/>
</dbReference>
<dbReference type="Gene3D" id="3.40.640.10">
    <property type="entry name" value="Type I PLP-dependent aspartate aminotransferase-like (Major domain)"/>
    <property type="match status" value="1"/>
</dbReference>
<dbReference type="InterPro" id="IPR015421">
    <property type="entry name" value="PyrdxlP-dep_Trfase_major"/>
</dbReference>
<dbReference type="InterPro" id="IPR000524">
    <property type="entry name" value="Tscrpt_reg_HTH_GntR"/>
</dbReference>
<dbReference type="Pfam" id="PF00392">
    <property type="entry name" value="GntR"/>
    <property type="match status" value="1"/>
</dbReference>
<dbReference type="InterPro" id="IPR004839">
    <property type="entry name" value="Aminotransferase_I/II_large"/>
</dbReference>
<evidence type="ECO:0000259" key="7">
    <source>
        <dbReference type="PROSITE" id="PS50949"/>
    </source>
</evidence>
<comment type="similarity">
    <text evidence="1">In the C-terminal section; belongs to the class-I pyridoxal-phosphate-dependent aminotransferase family.</text>
</comment>
<evidence type="ECO:0000256" key="5">
    <source>
        <dbReference type="ARBA" id="ARBA00023163"/>
    </source>
</evidence>
<evidence type="ECO:0000256" key="1">
    <source>
        <dbReference type="ARBA" id="ARBA00005384"/>
    </source>
</evidence>
<gene>
    <name evidence="8" type="ORF">G443_001437</name>
</gene>
<dbReference type="CDD" id="cd07377">
    <property type="entry name" value="WHTH_GntR"/>
    <property type="match status" value="1"/>
</dbReference>
<keyword evidence="3" id="KW-0805">Transcription regulation</keyword>
<dbReference type="Pfam" id="PF00155">
    <property type="entry name" value="Aminotran_1_2"/>
    <property type="match status" value="1"/>
</dbReference>
<evidence type="ECO:0000313" key="9">
    <source>
        <dbReference type="Proteomes" id="UP000791080"/>
    </source>
</evidence>
<evidence type="ECO:0000256" key="2">
    <source>
        <dbReference type="ARBA" id="ARBA00022898"/>
    </source>
</evidence>
<feature type="compositionally biased region" description="Low complexity" evidence="6">
    <location>
        <begin position="94"/>
        <end position="113"/>
    </location>
</feature>
<proteinExistence type="inferred from homology"/>
<dbReference type="Gene3D" id="1.10.10.10">
    <property type="entry name" value="Winged helix-like DNA-binding domain superfamily/Winged helix DNA-binding domain"/>
    <property type="match status" value="1"/>
</dbReference>
<dbReference type="SMART" id="SM00345">
    <property type="entry name" value="HTH_GNTR"/>
    <property type="match status" value="1"/>
</dbReference>
<sequence>MTGGSDFLQLDGSRVRRGERTTWLAARLRAAIADGTLPLGARLPATRVLAVELGFSRGTVSEAYRRLADEGLIEARAGAGSTVAARPGGPPPAAAGRAGSSRAITTPTGSPVETGGGPGGPSVIDLAAGLPDLASFPRAAWLRAERSVLATASARQLGYGPPQGVPELREQLAAWLGRSRGVVAAPDRIVVTSGVSGALSLLAQVLRDRGVDAVALEDPGAEGNRTVLGQWLPRLPPVAVDEHGLDTAALARSGAGAVLVTPAHQYPTGVVLSPARRRSLLAWAASRDGLVIEDDYDAEYRYDRAPVRAVQPLSPQTVAYTASVSKTLAPGLRLGWLVPPDHLREPLVRLRWASDLGSPVLPQLTLARLLAEGVLERHLRAMRARHRARRDAVVAALRRWLPDCPVLGVAAGLHVLVLLPTGQDDAEIAGRARAHGVLVRPLSRHRVAPGRPGLVVNYAGHHPERLDAAVGVLARVIDRSRRRPAGPRIAVRRPPPP</sequence>
<dbReference type="InterPro" id="IPR051446">
    <property type="entry name" value="HTH_trans_reg/aminotransferase"/>
</dbReference>
<evidence type="ECO:0000313" key="8">
    <source>
        <dbReference type="EMBL" id="MCP2331167.1"/>
    </source>
</evidence>
<dbReference type="PRINTS" id="PR00035">
    <property type="entry name" value="HTHGNTR"/>
</dbReference>
<keyword evidence="8" id="KW-0808">Transferase</keyword>